<keyword evidence="1" id="KW-0812">Transmembrane</keyword>
<dbReference type="EMBL" id="QKYT01000639">
    <property type="protein sequence ID" value="RIA82701.1"/>
    <property type="molecule type" value="Genomic_DNA"/>
</dbReference>
<keyword evidence="1" id="KW-0472">Membrane</keyword>
<keyword evidence="3" id="KW-1185">Reference proteome</keyword>
<sequence>MSIFSMLGPLSWGIAWLLFRLEAIWCERAELSNWIVAIFVAGMAEGFWAGIPLKVENINNCDPGSLLVGRLCSDERDTFIARHYIKKLCKKSCCKGDCRKAAVKASMWFAKGKDIQLKHIVDIIVKTNLMEAAQCRKNYRKAGKLAKEIINLLPECSQPFYDCAVLPCDFGFTSAAMVCARSIVSQIDGSTGIAVIDKGILLKHSDADMFYGAEAVARFIEDSSVQNPSLQLYNMIYEPELNANKQILLKHQIQSGACGWALLPVIKPQNTQYDRRPRICQKAIGKKYFLHICFLQIIAGIIMSVVKGEIFTFLHFFVGANVTILWSGQSTVHSYILHGLVVPIRLSILIVAGSFILFILRQVGPTPDTKIDGIIQTSLPVLGLIIWWIAYFIKQRYDYFVLGLGIFIFVLKFAFMIFGVIYVVLFPNIE</sequence>
<evidence type="ECO:0000313" key="3">
    <source>
        <dbReference type="Proteomes" id="UP000265703"/>
    </source>
</evidence>
<dbReference type="OrthoDB" id="10333975at2759"/>
<comment type="caution">
    <text evidence="2">The sequence shown here is derived from an EMBL/GenBank/DDBJ whole genome shotgun (WGS) entry which is preliminary data.</text>
</comment>
<name>A0A397SIR9_9GLOM</name>
<evidence type="ECO:0000256" key="1">
    <source>
        <dbReference type="SAM" id="Phobius"/>
    </source>
</evidence>
<protein>
    <submittedName>
        <fullName evidence="2">Uncharacterized protein</fullName>
    </submittedName>
</protein>
<dbReference type="Proteomes" id="UP000265703">
    <property type="component" value="Unassembled WGS sequence"/>
</dbReference>
<accession>A0A397SIR9</accession>
<feature type="transmembrane region" description="Helical" evidence="1">
    <location>
        <begin position="340"/>
        <end position="361"/>
    </location>
</feature>
<feature type="transmembrane region" description="Helical" evidence="1">
    <location>
        <begin position="400"/>
        <end position="425"/>
    </location>
</feature>
<feature type="transmembrane region" description="Helical" evidence="1">
    <location>
        <begin position="288"/>
        <end position="306"/>
    </location>
</feature>
<gene>
    <name evidence="2" type="ORF">C1645_787785</name>
</gene>
<proteinExistence type="predicted"/>
<evidence type="ECO:0000313" key="2">
    <source>
        <dbReference type="EMBL" id="RIA82701.1"/>
    </source>
</evidence>
<dbReference type="AlphaFoldDB" id="A0A397SIR9"/>
<organism evidence="2 3">
    <name type="scientific">Glomus cerebriforme</name>
    <dbReference type="NCBI Taxonomy" id="658196"/>
    <lineage>
        <taxon>Eukaryota</taxon>
        <taxon>Fungi</taxon>
        <taxon>Fungi incertae sedis</taxon>
        <taxon>Mucoromycota</taxon>
        <taxon>Glomeromycotina</taxon>
        <taxon>Glomeromycetes</taxon>
        <taxon>Glomerales</taxon>
        <taxon>Glomeraceae</taxon>
        <taxon>Glomus</taxon>
    </lineage>
</organism>
<feature type="transmembrane region" description="Helical" evidence="1">
    <location>
        <begin position="373"/>
        <end position="393"/>
    </location>
</feature>
<reference evidence="2 3" key="1">
    <citation type="submission" date="2018-06" db="EMBL/GenBank/DDBJ databases">
        <title>Comparative genomics reveals the genomic features of Rhizophagus irregularis, R. cerebriforme, R. diaphanum and Gigaspora rosea, and their symbiotic lifestyle signature.</title>
        <authorList>
            <person name="Morin E."/>
            <person name="San Clemente H."/>
            <person name="Chen E.C.H."/>
            <person name="De La Providencia I."/>
            <person name="Hainaut M."/>
            <person name="Kuo A."/>
            <person name="Kohler A."/>
            <person name="Murat C."/>
            <person name="Tang N."/>
            <person name="Roy S."/>
            <person name="Loubradou J."/>
            <person name="Henrissat B."/>
            <person name="Grigoriev I.V."/>
            <person name="Corradi N."/>
            <person name="Roux C."/>
            <person name="Martin F.M."/>
        </authorList>
    </citation>
    <scope>NUCLEOTIDE SEQUENCE [LARGE SCALE GENOMIC DNA]</scope>
    <source>
        <strain evidence="2 3">DAOM 227022</strain>
    </source>
</reference>
<keyword evidence="1" id="KW-1133">Transmembrane helix</keyword>